<keyword evidence="2" id="KW-1185">Reference proteome</keyword>
<dbReference type="Proteomes" id="UP000094801">
    <property type="component" value="Unassembled WGS sequence"/>
</dbReference>
<sequence>MFAAWYEITSGTDQSANLVHIHKSTLSTYRLSLESSIPTPHQQLFSNLIDNFDGKPLSLTSFSHTSMRFHTQLSPQIPIATYWKDHHPATNSEWTSFFKWLGSKRSVFPHFTEWYYHLQIGSMTLKEKNSKVLKKTASLHDHSNAIQQSLQPQLNPISIDEHVSDTSSNSQNIAQSIQSIISNQIPSSSEDTSAPSVDQSTIATQIAQSLQSSNSINFSKKIQKADVTPYLTAAKRGLKTSTPNFVFENPSSFSVYLEENGNHDISNTNDVKILPNSLDYTPKDLIEELNLFCSSQLHPTIFDYGTPTSITLEFL</sequence>
<gene>
    <name evidence="1" type="ORF">CANARDRAFT_10510</name>
</gene>
<name>A0A1E4SSL5_9ASCO</name>
<reference evidence="2" key="1">
    <citation type="submission" date="2016-04" db="EMBL/GenBank/DDBJ databases">
        <title>Comparative genomics of biotechnologically important yeasts.</title>
        <authorList>
            <consortium name="DOE Joint Genome Institute"/>
            <person name="Riley R."/>
            <person name="Haridas S."/>
            <person name="Wolfe K.H."/>
            <person name="Lopes M.R."/>
            <person name="Hittinger C.T."/>
            <person name="Goker M."/>
            <person name="Salamov A."/>
            <person name="Wisecaver J."/>
            <person name="Long T.M."/>
            <person name="Aerts A.L."/>
            <person name="Barry K."/>
            <person name="Choi C."/>
            <person name="Clum A."/>
            <person name="Coughlan A.Y."/>
            <person name="Deshpande S."/>
            <person name="Douglass A.P."/>
            <person name="Hanson S.J."/>
            <person name="Klenk H.-P."/>
            <person name="Labutti K."/>
            <person name="Lapidus A."/>
            <person name="Lindquist E."/>
            <person name="Lipzen A."/>
            <person name="Meier-Kolthoff J.P."/>
            <person name="Ohm R.A."/>
            <person name="Otillar R.P."/>
            <person name="Pangilinan J."/>
            <person name="Peng Y."/>
            <person name="Rokas A."/>
            <person name="Rosa C.A."/>
            <person name="Scheuner C."/>
            <person name="Sibirny A.A."/>
            <person name="Slot J.C."/>
            <person name="Stielow J.B."/>
            <person name="Sun H."/>
            <person name="Kurtzman C.P."/>
            <person name="Blackwell M."/>
            <person name="Grigoriev I.V."/>
            <person name="Jeffries T.W."/>
        </authorList>
    </citation>
    <scope>NUCLEOTIDE SEQUENCE [LARGE SCALE GENOMIC DNA]</scope>
    <source>
        <strain evidence="2">NRRL YB-2248</strain>
    </source>
</reference>
<accession>A0A1E4SSL5</accession>
<protein>
    <submittedName>
        <fullName evidence="1">Uncharacterized protein</fullName>
    </submittedName>
</protein>
<evidence type="ECO:0000313" key="1">
    <source>
        <dbReference type="EMBL" id="ODV82494.1"/>
    </source>
</evidence>
<organism evidence="1 2">
    <name type="scientific">[Candida] arabinofermentans NRRL YB-2248</name>
    <dbReference type="NCBI Taxonomy" id="983967"/>
    <lineage>
        <taxon>Eukaryota</taxon>
        <taxon>Fungi</taxon>
        <taxon>Dikarya</taxon>
        <taxon>Ascomycota</taxon>
        <taxon>Saccharomycotina</taxon>
        <taxon>Pichiomycetes</taxon>
        <taxon>Pichiales</taxon>
        <taxon>Pichiaceae</taxon>
        <taxon>Ogataea</taxon>
        <taxon>Ogataea/Candida clade</taxon>
    </lineage>
</organism>
<dbReference type="AlphaFoldDB" id="A0A1E4SSL5"/>
<evidence type="ECO:0000313" key="2">
    <source>
        <dbReference type="Proteomes" id="UP000094801"/>
    </source>
</evidence>
<dbReference type="EMBL" id="KV453894">
    <property type="protein sequence ID" value="ODV82494.1"/>
    <property type="molecule type" value="Genomic_DNA"/>
</dbReference>
<proteinExistence type="predicted"/>